<dbReference type="GO" id="GO:0098542">
    <property type="term" value="P:defense response to other organism"/>
    <property type="evidence" value="ECO:0007669"/>
    <property type="project" value="TreeGrafter"/>
</dbReference>
<gene>
    <name evidence="10" type="ORF">Slati_3554000</name>
</gene>
<dbReference type="InterPro" id="IPR058922">
    <property type="entry name" value="WHD_DRP"/>
</dbReference>
<organism evidence="10">
    <name type="scientific">Sesamum latifolium</name>
    <dbReference type="NCBI Taxonomy" id="2727402"/>
    <lineage>
        <taxon>Eukaryota</taxon>
        <taxon>Viridiplantae</taxon>
        <taxon>Streptophyta</taxon>
        <taxon>Embryophyta</taxon>
        <taxon>Tracheophyta</taxon>
        <taxon>Spermatophyta</taxon>
        <taxon>Magnoliopsida</taxon>
        <taxon>eudicotyledons</taxon>
        <taxon>Gunneridae</taxon>
        <taxon>Pentapetalae</taxon>
        <taxon>asterids</taxon>
        <taxon>lamiids</taxon>
        <taxon>Lamiales</taxon>
        <taxon>Pedaliaceae</taxon>
        <taxon>Sesamum</taxon>
    </lineage>
</organism>
<name>A0AAW2UP77_9LAMI</name>
<dbReference type="InterPro" id="IPR042197">
    <property type="entry name" value="Apaf_helical"/>
</dbReference>
<dbReference type="Pfam" id="PF00931">
    <property type="entry name" value="NB-ARC"/>
    <property type="match status" value="1"/>
</dbReference>
<reference evidence="10" key="2">
    <citation type="journal article" date="2024" name="Plant">
        <title>Genomic evolution and insights into agronomic trait innovations of Sesamum species.</title>
        <authorList>
            <person name="Miao H."/>
            <person name="Wang L."/>
            <person name="Qu L."/>
            <person name="Liu H."/>
            <person name="Sun Y."/>
            <person name="Le M."/>
            <person name="Wang Q."/>
            <person name="Wei S."/>
            <person name="Zheng Y."/>
            <person name="Lin W."/>
            <person name="Duan Y."/>
            <person name="Cao H."/>
            <person name="Xiong S."/>
            <person name="Wang X."/>
            <person name="Wei L."/>
            <person name="Li C."/>
            <person name="Ma Q."/>
            <person name="Ju M."/>
            <person name="Zhao R."/>
            <person name="Li G."/>
            <person name="Mu C."/>
            <person name="Tian Q."/>
            <person name="Mei H."/>
            <person name="Zhang T."/>
            <person name="Gao T."/>
            <person name="Zhang H."/>
        </authorList>
    </citation>
    <scope>NUCLEOTIDE SEQUENCE</scope>
    <source>
        <strain evidence="10">KEN1</strain>
    </source>
</reference>
<dbReference type="FunFam" id="1.10.10.10:FF:000322">
    <property type="entry name" value="Probable disease resistance protein At1g63360"/>
    <property type="match status" value="1"/>
</dbReference>
<dbReference type="InterPro" id="IPR027417">
    <property type="entry name" value="P-loop_NTPase"/>
</dbReference>
<sequence>PPLQRRGKVVGFEDEAETLVGYLFEETQQLDVISIIGMPGLGKTTLAGKIFSDPKIQYEFPNRIWVYISQEFTRKDIFLAILREFTKVDEDMYHKTDHELALLVATYLERSKFLIVMDDVWTTEDWEKLQIVLPKSNKLGKVLITSRHVGVGQYANKNRIPHRLRFLTQEESWLLFQLEIFGKPECPIELEVLGRVIVGQCDLLPLAIVVIGGILAKKISTSNDMAANKNSWSKVSHSMSAYLSDDPSGRMERIIALSYDKLPYHLRPCFLYLGMFPEDFEIPVRELIRMWIAEGFIQEKYGDNLEETAENYLEDLINRNLVRVDKTRPDGRVKTCRIHDILRDFCIKEAGNQRENFLQEMKRFGAGFEPSIVEVQKFRRVCIHSNFLSFITSNPYGPRTRSLCCFSTEEITLLPENVSSIPKAFKLLRVLAVMPVVFTRFPLDLTQLIHLKYIALSSTFKVLPEVLTKLWNLQTLIIHTTSRALKVKADIWRMIQLRYLKTNASITLVIETTGKAEAAKLKTLYNLSPESCTEDLCARARNLKELGIRGRLALLLDSKGSESSPFDLLGRMEHLENLKLLNDVSLSPPSEWQLNVPPPYKFPRKLRFLTLSFTYFEWKNMSVLGLLENLEVLKLKDNAFVGSHHFPRLRRLELRNCEELEEVPFGLAEIPSLQIMDLHRASKSAVHSAKKIQWAKQEKEDGFKLSIFPPDL</sequence>
<keyword evidence="6" id="KW-0067">ATP-binding</keyword>
<dbReference type="Pfam" id="PF23598">
    <property type="entry name" value="LRR_14"/>
    <property type="match status" value="1"/>
</dbReference>
<dbReference type="FunFam" id="3.40.50.300:FF:001091">
    <property type="entry name" value="Probable disease resistance protein At1g61300"/>
    <property type="match status" value="1"/>
</dbReference>
<keyword evidence="2" id="KW-0433">Leucine-rich repeat</keyword>
<dbReference type="Gene3D" id="1.10.8.430">
    <property type="entry name" value="Helical domain of apoptotic protease-activating factors"/>
    <property type="match status" value="1"/>
</dbReference>
<dbReference type="GO" id="GO:0051607">
    <property type="term" value="P:defense response to virus"/>
    <property type="evidence" value="ECO:0007669"/>
    <property type="project" value="UniProtKB-ARBA"/>
</dbReference>
<dbReference type="GO" id="GO:0005524">
    <property type="term" value="F:ATP binding"/>
    <property type="evidence" value="ECO:0007669"/>
    <property type="project" value="UniProtKB-KW"/>
</dbReference>
<dbReference type="InterPro" id="IPR032675">
    <property type="entry name" value="LRR_dom_sf"/>
</dbReference>
<dbReference type="SUPFAM" id="SSF52540">
    <property type="entry name" value="P-loop containing nucleoside triphosphate hydrolases"/>
    <property type="match status" value="1"/>
</dbReference>
<dbReference type="SUPFAM" id="SSF52058">
    <property type="entry name" value="L domain-like"/>
    <property type="match status" value="1"/>
</dbReference>
<dbReference type="InterPro" id="IPR044974">
    <property type="entry name" value="Disease_R_plants"/>
</dbReference>
<evidence type="ECO:0000259" key="8">
    <source>
        <dbReference type="Pfam" id="PF23559"/>
    </source>
</evidence>
<dbReference type="InterPro" id="IPR036388">
    <property type="entry name" value="WH-like_DNA-bd_sf"/>
</dbReference>
<dbReference type="InterPro" id="IPR055414">
    <property type="entry name" value="LRR_R13L4/SHOC2-like"/>
</dbReference>
<dbReference type="Gene3D" id="3.40.50.300">
    <property type="entry name" value="P-loop containing nucleotide triphosphate hydrolases"/>
    <property type="match status" value="1"/>
</dbReference>
<accession>A0AAW2UP77</accession>
<evidence type="ECO:0000259" key="9">
    <source>
        <dbReference type="Pfam" id="PF23598"/>
    </source>
</evidence>
<feature type="domain" description="Disease resistance R13L4/SHOC-2-like LRR" evidence="9">
    <location>
        <begin position="401"/>
        <end position="683"/>
    </location>
</feature>
<dbReference type="EMBL" id="JACGWN010000012">
    <property type="protein sequence ID" value="KAL0417221.1"/>
    <property type="molecule type" value="Genomic_DNA"/>
</dbReference>
<dbReference type="PANTHER" id="PTHR23155:SF1193">
    <property type="entry name" value="DISEASE RESISTANCE PROTEIN RPP13-RELATED"/>
    <property type="match status" value="1"/>
</dbReference>
<feature type="domain" description="NB-ARC" evidence="7">
    <location>
        <begin position="13"/>
        <end position="183"/>
    </location>
</feature>
<keyword evidence="5" id="KW-0611">Plant defense</keyword>
<evidence type="ECO:0000256" key="2">
    <source>
        <dbReference type="ARBA" id="ARBA00022614"/>
    </source>
</evidence>
<evidence type="ECO:0000256" key="4">
    <source>
        <dbReference type="ARBA" id="ARBA00022741"/>
    </source>
</evidence>
<feature type="domain" description="Disease resistance protein winged helix" evidence="8">
    <location>
        <begin position="275"/>
        <end position="345"/>
    </location>
</feature>
<evidence type="ECO:0000313" key="10">
    <source>
        <dbReference type="EMBL" id="KAL0417221.1"/>
    </source>
</evidence>
<proteinExistence type="inferred from homology"/>
<dbReference type="Gene3D" id="1.10.10.10">
    <property type="entry name" value="Winged helix-like DNA-binding domain superfamily/Winged helix DNA-binding domain"/>
    <property type="match status" value="1"/>
</dbReference>
<dbReference type="InterPro" id="IPR002182">
    <property type="entry name" value="NB-ARC"/>
</dbReference>
<dbReference type="AlphaFoldDB" id="A0AAW2UP77"/>
<evidence type="ECO:0000256" key="3">
    <source>
        <dbReference type="ARBA" id="ARBA00022737"/>
    </source>
</evidence>
<evidence type="ECO:0000259" key="7">
    <source>
        <dbReference type="Pfam" id="PF00931"/>
    </source>
</evidence>
<dbReference type="GO" id="GO:0043531">
    <property type="term" value="F:ADP binding"/>
    <property type="evidence" value="ECO:0007669"/>
    <property type="project" value="InterPro"/>
</dbReference>
<dbReference type="Pfam" id="PF23559">
    <property type="entry name" value="WHD_DRP"/>
    <property type="match status" value="1"/>
</dbReference>
<evidence type="ECO:0000256" key="5">
    <source>
        <dbReference type="ARBA" id="ARBA00022821"/>
    </source>
</evidence>
<dbReference type="PRINTS" id="PR00364">
    <property type="entry name" value="DISEASERSIST"/>
</dbReference>
<keyword evidence="3" id="KW-0677">Repeat</keyword>
<comment type="similarity">
    <text evidence="1">Belongs to the disease resistance NB-LRR family.</text>
</comment>
<evidence type="ECO:0000256" key="1">
    <source>
        <dbReference type="ARBA" id="ARBA00008894"/>
    </source>
</evidence>
<comment type="caution">
    <text evidence="10">The sequence shown here is derived from an EMBL/GenBank/DDBJ whole genome shotgun (WGS) entry which is preliminary data.</text>
</comment>
<reference evidence="10" key="1">
    <citation type="submission" date="2020-06" db="EMBL/GenBank/DDBJ databases">
        <authorList>
            <person name="Li T."/>
            <person name="Hu X."/>
            <person name="Zhang T."/>
            <person name="Song X."/>
            <person name="Zhang H."/>
            <person name="Dai N."/>
            <person name="Sheng W."/>
            <person name="Hou X."/>
            <person name="Wei L."/>
        </authorList>
    </citation>
    <scope>NUCLEOTIDE SEQUENCE</scope>
    <source>
        <strain evidence="10">KEN1</strain>
        <tissue evidence="10">Leaf</tissue>
    </source>
</reference>
<feature type="non-terminal residue" evidence="10">
    <location>
        <position position="1"/>
    </location>
</feature>
<evidence type="ECO:0000256" key="6">
    <source>
        <dbReference type="ARBA" id="ARBA00022840"/>
    </source>
</evidence>
<dbReference type="Gene3D" id="3.80.10.10">
    <property type="entry name" value="Ribonuclease Inhibitor"/>
    <property type="match status" value="1"/>
</dbReference>
<keyword evidence="4" id="KW-0547">Nucleotide-binding</keyword>
<dbReference type="PANTHER" id="PTHR23155">
    <property type="entry name" value="DISEASE RESISTANCE PROTEIN RP"/>
    <property type="match status" value="1"/>
</dbReference>
<protein>
    <submittedName>
        <fullName evidence="10">Late blight resistance proteinR1A-10</fullName>
    </submittedName>
</protein>